<name>A0A1A9EW18_9GAMM</name>
<proteinExistence type="predicted"/>
<feature type="domain" description="AB hydrolase-1" evidence="2">
    <location>
        <begin position="14"/>
        <end position="242"/>
    </location>
</feature>
<sequence>MSLHIEFSPRSGRPLLVLLHGWGLHSGVWQPVLPALQQHFDTVQVDLPGLGRSPALAGPCSVQTLAAEVLQAVQQRRPESAIWLGWSLGGLVAAEAARQAPERVRGLVTVASNPCFVAQHDWPCGMAPDTFDGFVRALESDPARTLASFALLQSRGEGARDTLRALKALLAESEPAAPGDTLQLLAGDYRRTLGALTQPALHILGGDDQLVPASIEVPLQQLQPRAQVRLYPGAGHLPFYSHRARFVEDLIAFVGAQL</sequence>
<gene>
    <name evidence="3" type="ORF">A8C75_04750</name>
</gene>
<keyword evidence="1" id="KW-0378">Hydrolase</keyword>
<dbReference type="RefSeq" id="WP_067378852.1">
    <property type="nucleotide sequence ID" value="NZ_CP015839.1"/>
</dbReference>
<dbReference type="STRING" id="1821621.A8C75_04750"/>
<dbReference type="Pfam" id="PF00561">
    <property type="entry name" value="Abhydrolase_1"/>
    <property type="match status" value="1"/>
</dbReference>
<evidence type="ECO:0000256" key="1">
    <source>
        <dbReference type="ARBA" id="ARBA00022801"/>
    </source>
</evidence>
<dbReference type="GO" id="GO:0016020">
    <property type="term" value="C:membrane"/>
    <property type="evidence" value="ECO:0007669"/>
    <property type="project" value="TreeGrafter"/>
</dbReference>
<dbReference type="PRINTS" id="PR00111">
    <property type="entry name" value="ABHYDROLASE"/>
</dbReference>
<evidence type="ECO:0000313" key="3">
    <source>
        <dbReference type="EMBL" id="ANG61858.1"/>
    </source>
</evidence>
<protein>
    <recommendedName>
        <fullName evidence="2">AB hydrolase-1 domain-containing protein</fullName>
    </recommendedName>
</protein>
<dbReference type="Proteomes" id="UP000078070">
    <property type="component" value="Chromosome"/>
</dbReference>
<organism evidence="3 4">
    <name type="scientific">Marinobacterium aestuarii</name>
    <dbReference type="NCBI Taxonomy" id="1821621"/>
    <lineage>
        <taxon>Bacteria</taxon>
        <taxon>Pseudomonadati</taxon>
        <taxon>Pseudomonadota</taxon>
        <taxon>Gammaproteobacteria</taxon>
        <taxon>Oceanospirillales</taxon>
        <taxon>Oceanospirillaceae</taxon>
        <taxon>Marinobacterium</taxon>
    </lineage>
</organism>
<dbReference type="AlphaFoldDB" id="A0A1A9EW18"/>
<dbReference type="InterPro" id="IPR050266">
    <property type="entry name" value="AB_hydrolase_sf"/>
</dbReference>
<dbReference type="OrthoDB" id="9780744at2"/>
<dbReference type="Gene3D" id="3.40.50.1820">
    <property type="entry name" value="alpha/beta hydrolase"/>
    <property type="match status" value="1"/>
</dbReference>
<keyword evidence="4" id="KW-1185">Reference proteome</keyword>
<dbReference type="InterPro" id="IPR000073">
    <property type="entry name" value="AB_hydrolase_1"/>
</dbReference>
<reference evidence="4" key="1">
    <citation type="submission" date="2016-05" db="EMBL/GenBank/DDBJ databases">
        <authorList>
            <person name="Baek K."/>
            <person name="Yang S.-J."/>
        </authorList>
    </citation>
    <scope>NUCLEOTIDE SEQUENCE [LARGE SCALE GENOMIC DNA]</scope>
    <source>
        <strain evidence="4">ST58-10</strain>
    </source>
</reference>
<dbReference type="GO" id="GO:0016787">
    <property type="term" value="F:hydrolase activity"/>
    <property type="evidence" value="ECO:0007669"/>
    <property type="project" value="UniProtKB-KW"/>
</dbReference>
<reference evidence="3 4" key="2">
    <citation type="journal article" date="2018" name="Int. J. Syst. Evol. Microbiol.">
        <title>Marinobacterium aestuarii sp. nov., a benzene-degrading marine bacterium isolated from estuary sediment.</title>
        <authorList>
            <person name="Bae S.S."/>
            <person name="Jung J."/>
            <person name="Chung D."/>
            <person name="Baek K."/>
        </authorList>
    </citation>
    <scope>NUCLEOTIDE SEQUENCE [LARGE SCALE GENOMIC DNA]</scope>
    <source>
        <strain evidence="3 4">ST58-10</strain>
    </source>
</reference>
<dbReference type="SUPFAM" id="SSF53474">
    <property type="entry name" value="alpha/beta-Hydrolases"/>
    <property type="match status" value="1"/>
</dbReference>
<evidence type="ECO:0000313" key="4">
    <source>
        <dbReference type="Proteomes" id="UP000078070"/>
    </source>
</evidence>
<dbReference type="KEGG" id="mars:A8C75_04750"/>
<accession>A0A1A9EW18</accession>
<dbReference type="EMBL" id="CP015839">
    <property type="protein sequence ID" value="ANG61858.1"/>
    <property type="molecule type" value="Genomic_DNA"/>
</dbReference>
<evidence type="ECO:0000259" key="2">
    <source>
        <dbReference type="Pfam" id="PF00561"/>
    </source>
</evidence>
<dbReference type="InterPro" id="IPR029058">
    <property type="entry name" value="AB_hydrolase_fold"/>
</dbReference>
<dbReference type="PANTHER" id="PTHR43798">
    <property type="entry name" value="MONOACYLGLYCEROL LIPASE"/>
    <property type="match status" value="1"/>
</dbReference>
<dbReference type="PANTHER" id="PTHR43798:SF31">
    <property type="entry name" value="AB HYDROLASE SUPERFAMILY PROTEIN YCLE"/>
    <property type="match status" value="1"/>
</dbReference>